<accession>A0A0K8S8R6</accession>
<dbReference type="EMBL" id="GBRD01016149">
    <property type="protein sequence ID" value="JAG49677.1"/>
    <property type="molecule type" value="Transcribed_RNA"/>
</dbReference>
<name>A0A0K8S8R6_LYGHE</name>
<reference evidence="1" key="1">
    <citation type="submission" date="2014-09" db="EMBL/GenBank/DDBJ databases">
        <authorList>
            <person name="Magalhaes I.L.F."/>
            <person name="Oliveira U."/>
            <person name="Santos F.R."/>
            <person name="Vidigal T.H.D.A."/>
            <person name="Brescovit A.D."/>
            <person name="Santos A.J."/>
        </authorList>
    </citation>
    <scope>NUCLEOTIDE SEQUENCE</scope>
</reference>
<dbReference type="AlphaFoldDB" id="A0A0K8S8R6"/>
<organism evidence="1">
    <name type="scientific">Lygus hesperus</name>
    <name type="common">Western plant bug</name>
    <dbReference type="NCBI Taxonomy" id="30085"/>
    <lineage>
        <taxon>Eukaryota</taxon>
        <taxon>Metazoa</taxon>
        <taxon>Ecdysozoa</taxon>
        <taxon>Arthropoda</taxon>
        <taxon>Hexapoda</taxon>
        <taxon>Insecta</taxon>
        <taxon>Pterygota</taxon>
        <taxon>Neoptera</taxon>
        <taxon>Paraneoptera</taxon>
        <taxon>Hemiptera</taxon>
        <taxon>Heteroptera</taxon>
        <taxon>Panheteroptera</taxon>
        <taxon>Cimicomorpha</taxon>
        <taxon>Miridae</taxon>
        <taxon>Mirini</taxon>
        <taxon>Lygus</taxon>
    </lineage>
</organism>
<proteinExistence type="predicted"/>
<protein>
    <submittedName>
        <fullName evidence="1">Uncharacterized protein</fullName>
    </submittedName>
</protein>
<evidence type="ECO:0000313" key="1">
    <source>
        <dbReference type="EMBL" id="JAG49677.1"/>
    </source>
</evidence>
<sequence>MAFVGKVDVKQHCATWTVVEMGELMNIKDLKSEIFSIPALGETTRFHIIANFLIRTCDVELLCLEEERDKILSYRISGSIRPQEDPFESRGTLEMSKMTAIPQPAVLGYEDASWESLCVIDGKDSELVVWDDKARLHVKLWPAGTPEPECCHPV</sequence>